<dbReference type="EMBL" id="JACAZH010000003">
    <property type="protein sequence ID" value="KAF7373445.1"/>
    <property type="molecule type" value="Genomic_DNA"/>
</dbReference>
<name>A0A8H6ZD14_9AGAR</name>
<dbReference type="PANTHER" id="PTHR47789:SF2">
    <property type="entry name" value="VHS DOMAIN-CONTAINING PROTEIN"/>
    <property type="match status" value="1"/>
</dbReference>
<evidence type="ECO:0000313" key="4">
    <source>
        <dbReference type="Proteomes" id="UP000623467"/>
    </source>
</evidence>
<gene>
    <name evidence="3" type="ORF">MSAN_00554200</name>
</gene>
<feature type="region of interest" description="Disordered" evidence="1">
    <location>
        <begin position="129"/>
        <end position="155"/>
    </location>
</feature>
<dbReference type="InterPro" id="IPR045007">
    <property type="entry name" value="LSB5"/>
</dbReference>
<feature type="compositionally biased region" description="Basic and acidic residues" evidence="1">
    <location>
        <begin position="146"/>
        <end position="155"/>
    </location>
</feature>
<keyword evidence="4" id="KW-1185">Reference proteome</keyword>
<dbReference type="Gene3D" id="1.25.40.90">
    <property type="match status" value="1"/>
</dbReference>
<reference evidence="3" key="1">
    <citation type="submission" date="2020-05" db="EMBL/GenBank/DDBJ databases">
        <title>Mycena genomes resolve the evolution of fungal bioluminescence.</title>
        <authorList>
            <person name="Tsai I.J."/>
        </authorList>
    </citation>
    <scope>NUCLEOTIDE SEQUENCE</scope>
    <source>
        <strain evidence="3">160909Yilan</strain>
    </source>
</reference>
<organism evidence="3 4">
    <name type="scientific">Mycena sanguinolenta</name>
    <dbReference type="NCBI Taxonomy" id="230812"/>
    <lineage>
        <taxon>Eukaryota</taxon>
        <taxon>Fungi</taxon>
        <taxon>Dikarya</taxon>
        <taxon>Basidiomycota</taxon>
        <taxon>Agaricomycotina</taxon>
        <taxon>Agaricomycetes</taxon>
        <taxon>Agaricomycetidae</taxon>
        <taxon>Agaricales</taxon>
        <taxon>Marasmiineae</taxon>
        <taxon>Mycenaceae</taxon>
        <taxon>Mycena</taxon>
    </lineage>
</organism>
<dbReference type="PROSITE" id="PS50179">
    <property type="entry name" value="VHS"/>
    <property type="match status" value="1"/>
</dbReference>
<dbReference type="GO" id="GO:0043130">
    <property type="term" value="F:ubiquitin binding"/>
    <property type="evidence" value="ECO:0007669"/>
    <property type="project" value="InterPro"/>
</dbReference>
<dbReference type="GO" id="GO:0035091">
    <property type="term" value="F:phosphatidylinositol binding"/>
    <property type="evidence" value="ECO:0007669"/>
    <property type="project" value="InterPro"/>
</dbReference>
<dbReference type="Proteomes" id="UP000623467">
    <property type="component" value="Unassembled WGS sequence"/>
</dbReference>
<evidence type="ECO:0000313" key="3">
    <source>
        <dbReference type="EMBL" id="KAF7373445.1"/>
    </source>
</evidence>
<evidence type="ECO:0000256" key="1">
    <source>
        <dbReference type="SAM" id="MobiDB-lite"/>
    </source>
</evidence>
<feature type="region of interest" description="Disordered" evidence="1">
    <location>
        <begin position="1"/>
        <end position="62"/>
    </location>
</feature>
<accession>A0A8H6ZD14</accession>
<dbReference type="AlphaFoldDB" id="A0A8H6ZD14"/>
<dbReference type="SUPFAM" id="SSF48464">
    <property type="entry name" value="ENTH/VHS domain"/>
    <property type="match status" value="1"/>
</dbReference>
<feature type="compositionally biased region" description="Polar residues" evidence="1">
    <location>
        <begin position="28"/>
        <end position="48"/>
    </location>
</feature>
<evidence type="ECO:0000259" key="2">
    <source>
        <dbReference type="PROSITE" id="PS50179"/>
    </source>
</evidence>
<dbReference type="GO" id="GO:0007015">
    <property type="term" value="P:actin filament organization"/>
    <property type="evidence" value="ECO:0007669"/>
    <property type="project" value="InterPro"/>
</dbReference>
<sequence>MQGGGPLGAWASAGAERSRVAKDAELRQLQSQSPNGVNRVNRSPSAMNGSWVGGGDVEDGGRTREEELLGDLLSANEQLMEVLALYDDLKRVALEMEASRREVVFNLDPTLRQYMPEDHTLHSDHVNIGGSPPQTQQQSFAAPVDDQYRENDRSRDENEITRKIGFLIATGVKDWTLVMDVCDLTIATVDTAKQAIRALRHEFKYGEPATQLAAIRLWALMLRNSSNTFVSQCTSSKFLNTIEDLCSPRLIRLQWCANAFWQSSLPLCTKVGFLYFFIRFV</sequence>
<protein>
    <recommendedName>
        <fullName evidence="2">VHS domain-containing protein</fullName>
    </recommendedName>
</protein>
<comment type="caution">
    <text evidence="3">The sequence shown here is derived from an EMBL/GenBank/DDBJ whole genome shotgun (WGS) entry which is preliminary data.</text>
</comment>
<dbReference type="InterPro" id="IPR008942">
    <property type="entry name" value="ENTH_VHS"/>
</dbReference>
<dbReference type="Pfam" id="PF00790">
    <property type="entry name" value="VHS"/>
    <property type="match status" value="1"/>
</dbReference>
<feature type="compositionally biased region" description="Basic and acidic residues" evidence="1">
    <location>
        <begin position="16"/>
        <end position="26"/>
    </location>
</feature>
<feature type="domain" description="VHS" evidence="2">
    <location>
        <begin position="174"/>
        <end position="242"/>
    </location>
</feature>
<dbReference type="GO" id="GO:0051666">
    <property type="term" value="P:actin cortical patch localization"/>
    <property type="evidence" value="ECO:0007669"/>
    <property type="project" value="TreeGrafter"/>
</dbReference>
<proteinExistence type="predicted"/>
<dbReference type="GO" id="GO:0030479">
    <property type="term" value="C:actin cortical patch"/>
    <property type="evidence" value="ECO:0007669"/>
    <property type="project" value="TreeGrafter"/>
</dbReference>
<dbReference type="GO" id="GO:0006897">
    <property type="term" value="P:endocytosis"/>
    <property type="evidence" value="ECO:0007669"/>
    <property type="project" value="InterPro"/>
</dbReference>
<dbReference type="InterPro" id="IPR002014">
    <property type="entry name" value="VHS_dom"/>
</dbReference>
<dbReference type="OrthoDB" id="10255964at2759"/>
<dbReference type="PANTHER" id="PTHR47789">
    <property type="entry name" value="LAS SEVENTEEN-BINDING PROTEIN 5"/>
    <property type="match status" value="1"/>
</dbReference>
<dbReference type="GO" id="GO:0007034">
    <property type="term" value="P:vacuolar transport"/>
    <property type="evidence" value="ECO:0007669"/>
    <property type="project" value="UniProtKB-ARBA"/>
</dbReference>